<gene>
    <name evidence="1" type="ORF">G7071_15320</name>
</gene>
<dbReference type="AlphaFoldDB" id="A0A6G7YIM0"/>
<dbReference type="KEGG" id="npi:G7071_15320"/>
<dbReference type="Gene3D" id="3.40.190.10">
    <property type="entry name" value="Periplasmic binding protein-like II"/>
    <property type="match status" value="1"/>
</dbReference>
<dbReference type="SUPFAM" id="SSF53850">
    <property type="entry name" value="Periplasmic binding protein-like II"/>
    <property type="match status" value="1"/>
</dbReference>
<sequence length="577" mass="61079">MRPRPRGARPGSHSIAAAPLVGALLLTACTPDLPPSVVEGSSVRVGWSHSLTSLNPTTRKGDTEGNREIAAITHDQFARLAGGEVVEDESFGTVAVVDDSLTSFTVRYDLAERTWSDGIPIDAADLLLAWAAGSNATAGDFDSVRSDLRRSTAVPEMDESKRRIDVSYTVPVRGWHTALDVTLPAHVVGKTALGVEDPMEAKQAVIDAIIDGDEQDLAEIAETWSSGFDVGGGDVPEELAVGSGPYLVTAVDSAEPGAGSLTLEVNRSYRGDSPPSYERVEVVAADDLLAGFPDDLDVVQVSPTPDNFLTVRHFKRRDHHLAETHAGQLWTLVLRADAGVFRSRDARRAFLRATSAADMRSAGAGQWESTYANSQSLLFPPESDGYEISVEDAGFRAAFESAVADAQVERAQAGVAAGTQVCVLHDNDDAFATGVFRELSRSAAEGGWAVRDCGAADIEPALAQGQGWQAVLTRVPLPESPEDISAVWGGKEASPLTGTRSKERGKLVAALDETADVYDARDIQVAIEAGLFEEFVALPLTLDPVVTLSERGMNAVLPPSGDSATLLGGAAIWEPES</sequence>
<reference evidence="1 2" key="1">
    <citation type="submission" date="2020-03" db="EMBL/GenBank/DDBJ databases">
        <title>Nocardioides sp. nov., isolated from fish.</title>
        <authorList>
            <person name="Hyun D.-W."/>
            <person name="Bae J.-W."/>
        </authorList>
    </citation>
    <scope>NUCLEOTIDE SEQUENCE [LARGE SCALE GENOMIC DNA]</scope>
    <source>
        <strain evidence="1 2">HDW12A</strain>
    </source>
</reference>
<proteinExistence type="predicted"/>
<name>A0A6G7YIM0_9ACTN</name>
<keyword evidence="2" id="KW-1185">Reference proteome</keyword>
<organism evidence="1 2">
    <name type="scientific">Nocardioides piscis</name>
    <dbReference type="NCBI Taxonomy" id="2714938"/>
    <lineage>
        <taxon>Bacteria</taxon>
        <taxon>Bacillati</taxon>
        <taxon>Actinomycetota</taxon>
        <taxon>Actinomycetes</taxon>
        <taxon>Propionibacteriales</taxon>
        <taxon>Nocardioidaceae</taxon>
        <taxon>Nocardioides</taxon>
    </lineage>
</organism>
<dbReference type="PROSITE" id="PS51257">
    <property type="entry name" value="PROKAR_LIPOPROTEIN"/>
    <property type="match status" value="1"/>
</dbReference>
<protein>
    <recommendedName>
        <fullName evidence="3">Solute-binding protein family 5 domain-containing protein</fullName>
    </recommendedName>
</protein>
<dbReference type="EMBL" id="CP049866">
    <property type="protein sequence ID" value="QIK76585.1"/>
    <property type="molecule type" value="Genomic_DNA"/>
</dbReference>
<evidence type="ECO:0008006" key="3">
    <source>
        <dbReference type="Google" id="ProtNLM"/>
    </source>
</evidence>
<dbReference type="Proteomes" id="UP000502035">
    <property type="component" value="Chromosome"/>
</dbReference>
<accession>A0A6G7YIM0</accession>
<dbReference type="Gene3D" id="3.90.76.10">
    <property type="entry name" value="Dipeptide-binding Protein, Domain 1"/>
    <property type="match status" value="1"/>
</dbReference>
<evidence type="ECO:0000313" key="1">
    <source>
        <dbReference type="EMBL" id="QIK76585.1"/>
    </source>
</evidence>
<evidence type="ECO:0000313" key="2">
    <source>
        <dbReference type="Proteomes" id="UP000502035"/>
    </source>
</evidence>
<dbReference type="RefSeq" id="WP_166320153.1">
    <property type="nucleotide sequence ID" value="NZ_CP049866.1"/>
</dbReference>
<dbReference type="Gene3D" id="3.10.105.10">
    <property type="entry name" value="Dipeptide-binding Protein, Domain 3"/>
    <property type="match status" value="1"/>
</dbReference>